<keyword evidence="2" id="KW-0472">Membrane</keyword>
<feature type="coiled-coil region" evidence="1">
    <location>
        <begin position="409"/>
        <end position="436"/>
    </location>
</feature>
<proteinExistence type="predicted"/>
<dbReference type="EMBL" id="JAOQJV010000002">
    <property type="protein sequence ID" value="MCU6699042.1"/>
    <property type="molecule type" value="Genomic_DNA"/>
</dbReference>
<name>A0ABT2S3R4_9FIRM</name>
<keyword evidence="1" id="KW-0175">Coiled coil</keyword>
<reference evidence="3 4" key="1">
    <citation type="journal article" date="2021" name="ISME Commun">
        <title>Automated analysis of genomic sequences facilitates high-throughput and comprehensive description of bacteria.</title>
        <authorList>
            <person name="Hitch T.C.A."/>
        </authorList>
    </citation>
    <scope>NUCLEOTIDE SEQUENCE [LARGE SCALE GENOMIC DNA]</scope>
    <source>
        <strain evidence="3 4">Sanger_02</strain>
    </source>
</reference>
<protein>
    <recommendedName>
        <fullName evidence="5">TIR domain-containing protein</fullName>
    </recommendedName>
</protein>
<accession>A0ABT2S3R4</accession>
<keyword evidence="2" id="KW-0812">Transmembrane</keyword>
<gene>
    <name evidence="3" type="ORF">OCV65_02125</name>
</gene>
<feature type="transmembrane region" description="Helical" evidence="2">
    <location>
        <begin position="259"/>
        <end position="279"/>
    </location>
</feature>
<keyword evidence="2" id="KW-1133">Transmembrane helix</keyword>
<dbReference type="RefSeq" id="WP_262580793.1">
    <property type="nucleotide sequence ID" value="NZ_JAOQJV010000002.1"/>
</dbReference>
<dbReference type="Proteomes" id="UP001207605">
    <property type="component" value="Unassembled WGS sequence"/>
</dbReference>
<sequence length="681" mass="78000">MHTVIILSKHSSDLLREYRYLFQPFVDKGAISFCDWNESGTDLETSVPDLYKQIRGKVDWRAVIVSAEPVYGNRKGPVPDEKNPFDFPVEAAKAAEDAVPQDSAIPLVRLTHMICGYPAAPVKNFEEAYEYVDVETGATHRVRASELSREEFYALSEQYRDGLRPIYLQERVSEEAEKARKALEEKYTFSDVRPQEVYLFSLRRHPDDENYIYESWKSPFEMESSDFSRRNNYPGICRFICGDITNPENSRYTRELVEFWMGILTVAVNHIPASILQAYKLYRMQIEVSKEELGETLNRHLNQMEAASAFVQTRLGMKPENVFEDGAKIVEKQRIPVIFTEVSGKDLYISTKDIGLSRDCPADELMYWNTSVREKSDNVERYLKMPRRAVDRAAAQVKSRAESFFDEEYELDRFQIEELEEELDTLELQILTSDTRSTVDGKQIQKKVNEIDRQVKKDIAVRMRRGVVISTGVLILLVYLMGYIPYIFNSLRNGGGAFAGALGISLGATLIVAIGGIVALVLLRKQIVASMERFNDLMRSVVNSVNTSAHKYEEYFSTLCTYMKAQSIYAGVTKRKDAVSARVQKLRTHKQALRTTIARDEELAAAFGIRRAAAFEKNVTRFFDEDKVPKDNRLYYYEIDGGKTEIPLNTAGDMIWAPYKFIAGLKIEREDLYEDVKGEES</sequence>
<evidence type="ECO:0000256" key="1">
    <source>
        <dbReference type="SAM" id="Coils"/>
    </source>
</evidence>
<evidence type="ECO:0008006" key="5">
    <source>
        <dbReference type="Google" id="ProtNLM"/>
    </source>
</evidence>
<feature type="transmembrane region" description="Helical" evidence="2">
    <location>
        <begin position="466"/>
        <end position="486"/>
    </location>
</feature>
<evidence type="ECO:0000313" key="3">
    <source>
        <dbReference type="EMBL" id="MCU6699042.1"/>
    </source>
</evidence>
<organism evidence="3 4">
    <name type="scientific">Dorea ammoniilytica</name>
    <dbReference type="NCBI Taxonomy" id="2981788"/>
    <lineage>
        <taxon>Bacteria</taxon>
        <taxon>Bacillati</taxon>
        <taxon>Bacillota</taxon>
        <taxon>Clostridia</taxon>
        <taxon>Lachnospirales</taxon>
        <taxon>Lachnospiraceae</taxon>
        <taxon>Dorea</taxon>
    </lineage>
</organism>
<evidence type="ECO:0000256" key="2">
    <source>
        <dbReference type="SAM" id="Phobius"/>
    </source>
</evidence>
<comment type="caution">
    <text evidence="3">The sequence shown here is derived from an EMBL/GenBank/DDBJ whole genome shotgun (WGS) entry which is preliminary data.</text>
</comment>
<keyword evidence="4" id="KW-1185">Reference proteome</keyword>
<evidence type="ECO:0000313" key="4">
    <source>
        <dbReference type="Proteomes" id="UP001207605"/>
    </source>
</evidence>
<feature type="transmembrane region" description="Helical" evidence="2">
    <location>
        <begin position="498"/>
        <end position="523"/>
    </location>
</feature>